<dbReference type="SUPFAM" id="SSF52402">
    <property type="entry name" value="Adenine nucleotide alpha hydrolases-like"/>
    <property type="match status" value="1"/>
</dbReference>
<comment type="caution">
    <text evidence="12">The sequence shown here is derived from an EMBL/GenBank/DDBJ whole genome shotgun (WGS) entry which is preliminary data.</text>
</comment>
<evidence type="ECO:0000256" key="9">
    <source>
        <dbReference type="PIRSR" id="PIRSR001589-2"/>
    </source>
</evidence>
<sequence length="708" mass="78585">MRCGGAGLHGAVASGSAQPDGRHGGGGCARRAGGLLRGGMRGLGAPVRGRSVVRRTVAAVRDGRCGGGRGAVERRWGAVCGFAGFVITARVADPLATARLMGERIAHRGPDDAQYYADSRVALAFRRLSIIDLEGGRQPLANEDGSCVLVFNGEVYNYRQLRTELARRGHRFATESDSEVVLHGYEEYGRGILDRLRGMFAFVIWDKRTNTLFGARDIFGIKPLYVYDGGGEFLFASEVKAFLDHPGFATSVRCERLADYLSYSYLPDEETLFEGVRKVLPAHWFTWRDGRFDTGCYYELAYRADRSLSEGEWAERIQAVLDDSVAAHLVADVEVGAFLSSGVDSSYLVQRAVAAGSRLRTFSVGYEDERYSELAQAQWLAGQLGVDNRAALVSAEQFFDATSDIQYFMDEPLPNPSENPLYFLAQDAARFVKVVVSGEGADELFGGYPNYQQECCTAAYERRVAGPVRALLGRTAGALPAFRGRNFLVRGSQQPWQRNSRADYVFGPQERLRFLSGDVRRAVGAVPGPQEASRHYFDEASGADAVTQLQYADMKTWLPYDILLKADRMSMAHSLELRVPYLDREVLELALTLPVGQRVSSDRSKIALRAAAGQVLPRQVASREKLGFPSPLASWLREDAYYERVREAFGSFAAREFFAPAELMRLLDEHRAGARTGVSHMQRIWSFYSFILWHDQFFGASKRARRRG</sequence>
<evidence type="ECO:0000313" key="12">
    <source>
        <dbReference type="EMBL" id="NBI34805.1"/>
    </source>
</evidence>
<evidence type="ECO:0000256" key="5">
    <source>
        <dbReference type="ARBA" id="ARBA00022840"/>
    </source>
</evidence>
<dbReference type="PIRSF" id="PIRSF001589">
    <property type="entry name" value="Asn_synthetase_glu-h"/>
    <property type="match status" value="1"/>
</dbReference>
<comment type="similarity">
    <text evidence="2">Belongs to the asparagine synthetase family.</text>
</comment>
<dbReference type="SUPFAM" id="SSF56235">
    <property type="entry name" value="N-terminal nucleophile aminohydrolases (Ntn hydrolases)"/>
    <property type="match status" value="1"/>
</dbReference>
<evidence type="ECO:0000256" key="6">
    <source>
        <dbReference type="ARBA" id="ARBA00022962"/>
    </source>
</evidence>
<dbReference type="InterPro" id="IPR001962">
    <property type="entry name" value="Asn_synthase"/>
</dbReference>
<dbReference type="PROSITE" id="PS51278">
    <property type="entry name" value="GATASE_TYPE_2"/>
    <property type="match status" value="1"/>
</dbReference>
<dbReference type="InterPro" id="IPR051786">
    <property type="entry name" value="ASN_synthetase/amidase"/>
</dbReference>
<dbReference type="InterPro" id="IPR006426">
    <property type="entry name" value="Asn_synth_AEB"/>
</dbReference>
<feature type="site" description="Important for beta-aspartyl-AMP intermediate formation" evidence="10">
    <location>
        <position position="439"/>
    </location>
</feature>
<dbReference type="GO" id="GO:0006529">
    <property type="term" value="P:asparagine biosynthetic process"/>
    <property type="evidence" value="ECO:0007669"/>
    <property type="project" value="UniProtKB-KW"/>
</dbReference>
<evidence type="ECO:0000259" key="11">
    <source>
        <dbReference type="PROSITE" id="PS51278"/>
    </source>
</evidence>
<evidence type="ECO:0000256" key="4">
    <source>
        <dbReference type="ARBA" id="ARBA00022741"/>
    </source>
</evidence>
<evidence type="ECO:0000256" key="3">
    <source>
        <dbReference type="ARBA" id="ARBA00012737"/>
    </source>
</evidence>
<dbReference type="InterPro" id="IPR014729">
    <property type="entry name" value="Rossmann-like_a/b/a_fold"/>
</dbReference>
<dbReference type="Pfam" id="PF13537">
    <property type="entry name" value="GATase_7"/>
    <property type="match status" value="1"/>
</dbReference>
<dbReference type="InterPro" id="IPR033738">
    <property type="entry name" value="AsnB_N"/>
</dbReference>
<evidence type="ECO:0000256" key="10">
    <source>
        <dbReference type="PIRSR" id="PIRSR001589-3"/>
    </source>
</evidence>
<comment type="catalytic activity">
    <reaction evidence="7">
        <text>L-aspartate + L-glutamine + ATP + H2O = L-asparagine + L-glutamate + AMP + diphosphate + H(+)</text>
        <dbReference type="Rhea" id="RHEA:12228"/>
        <dbReference type="ChEBI" id="CHEBI:15377"/>
        <dbReference type="ChEBI" id="CHEBI:15378"/>
        <dbReference type="ChEBI" id="CHEBI:29985"/>
        <dbReference type="ChEBI" id="CHEBI:29991"/>
        <dbReference type="ChEBI" id="CHEBI:30616"/>
        <dbReference type="ChEBI" id="CHEBI:33019"/>
        <dbReference type="ChEBI" id="CHEBI:58048"/>
        <dbReference type="ChEBI" id="CHEBI:58359"/>
        <dbReference type="ChEBI" id="CHEBI:456215"/>
        <dbReference type="EC" id="6.3.5.4"/>
    </reaction>
</comment>
<keyword evidence="8" id="KW-0028">Amino-acid biosynthesis</keyword>
<evidence type="ECO:0000256" key="1">
    <source>
        <dbReference type="ARBA" id="ARBA00005187"/>
    </source>
</evidence>
<keyword evidence="4 9" id="KW-0547">Nucleotide-binding</keyword>
<evidence type="ECO:0000256" key="2">
    <source>
        <dbReference type="ARBA" id="ARBA00005752"/>
    </source>
</evidence>
<keyword evidence="8" id="KW-0061">Asparagine biosynthesis</keyword>
<reference evidence="12" key="1">
    <citation type="submission" date="2018-08" db="EMBL/GenBank/DDBJ databases">
        <title>Murine metabolic-syndrome-specific gut microbial biobank.</title>
        <authorList>
            <person name="Liu C."/>
        </authorList>
    </citation>
    <scope>NUCLEOTIDE SEQUENCE [LARGE SCALE GENOMIC DNA]</scope>
    <source>
        <strain evidence="12">Z82</strain>
    </source>
</reference>
<protein>
    <recommendedName>
        <fullName evidence="3">asparagine synthase (glutamine-hydrolyzing)</fullName>
        <ecNumber evidence="3">6.3.5.4</ecNumber>
    </recommendedName>
</protein>
<dbReference type="Gene3D" id="3.40.50.620">
    <property type="entry name" value="HUPs"/>
    <property type="match status" value="1"/>
</dbReference>
<evidence type="ECO:0000256" key="8">
    <source>
        <dbReference type="PIRSR" id="PIRSR001589-1"/>
    </source>
</evidence>
<dbReference type="EMBL" id="QWKH01000047">
    <property type="protein sequence ID" value="NBI34805.1"/>
    <property type="molecule type" value="Genomic_DNA"/>
</dbReference>
<dbReference type="GO" id="GO:0005829">
    <property type="term" value="C:cytosol"/>
    <property type="evidence" value="ECO:0007669"/>
    <property type="project" value="TreeGrafter"/>
</dbReference>
<keyword evidence="6 8" id="KW-0315">Glutamine amidotransferase</keyword>
<dbReference type="EC" id="6.3.5.4" evidence="3"/>
<dbReference type="CDD" id="cd01991">
    <property type="entry name" value="Asn_synthase_B_C"/>
    <property type="match status" value="1"/>
</dbReference>
<feature type="binding site" evidence="9">
    <location>
        <position position="364"/>
    </location>
    <ligand>
        <name>ATP</name>
        <dbReference type="ChEBI" id="CHEBI:30616"/>
    </ligand>
</feature>
<dbReference type="Gene3D" id="3.60.20.10">
    <property type="entry name" value="Glutamine Phosphoribosylpyrophosphate, subunit 1, domain 1"/>
    <property type="match status" value="1"/>
</dbReference>
<feature type="binding site" evidence="9">
    <location>
        <begin position="437"/>
        <end position="438"/>
    </location>
    <ligand>
        <name>ATP</name>
        <dbReference type="ChEBI" id="CHEBI:30616"/>
    </ligand>
</feature>
<evidence type="ECO:0000256" key="7">
    <source>
        <dbReference type="ARBA" id="ARBA00048741"/>
    </source>
</evidence>
<comment type="pathway">
    <text evidence="1">Amino-acid biosynthesis; L-asparagine biosynthesis; L-asparagine from L-aspartate (L-Gln route): step 1/1.</text>
</comment>
<dbReference type="InterPro" id="IPR029055">
    <property type="entry name" value="Ntn_hydrolases_N"/>
</dbReference>
<dbReference type="Pfam" id="PF00733">
    <property type="entry name" value="Asn_synthase"/>
    <property type="match status" value="1"/>
</dbReference>
<dbReference type="CDD" id="cd00712">
    <property type="entry name" value="AsnB"/>
    <property type="match status" value="1"/>
</dbReference>
<dbReference type="PANTHER" id="PTHR43284:SF1">
    <property type="entry name" value="ASPARAGINE SYNTHETASE"/>
    <property type="match status" value="1"/>
</dbReference>
<name>A0A7C9N946_9BACT</name>
<organism evidence="12">
    <name type="scientific">Muribaculaceae bacterium Z82</name>
    <dbReference type="NCBI Taxonomy" id="2304548"/>
    <lineage>
        <taxon>Bacteria</taxon>
        <taxon>Pseudomonadati</taxon>
        <taxon>Bacteroidota</taxon>
        <taxon>Bacteroidia</taxon>
        <taxon>Bacteroidales</taxon>
        <taxon>Muribaculaceae</taxon>
    </lineage>
</organism>
<dbReference type="NCBIfam" id="TIGR01536">
    <property type="entry name" value="asn_synth_AEB"/>
    <property type="match status" value="1"/>
</dbReference>
<dbReference type="PANTHER" id="PTHR43284">
    <property type="entry name" value="ASPARAGINE SYNTHETASE (GLUTAMINE-HYDROLYZING)"/>
    <property type="match status" value="1"/>
</dbReference>
<proteinExistence type="inferred from homology"/>
<dbReference type="AlphaFoldDB" id="A0A7C9N946"/>
<keyword evidence="5 9" id="KW-0067">ATP-binding</keyword>
<feature type="domain" description="Glutamine amidotransferase type-2" evidence="11">
    <location>
        <begin position="80"/>
        <end position="290"/>
    </location>
</feature>
<keyword evidence="12" id="KW-0436">Ligase</keyword>
<feature type="binding site" evidence="9">
    <location>
        <position position="177"/>
    </location>
    <ligand>
        <name>L-glutamine</name>
        <dbReference type="ChEBI" id="CHEBI:58359"/>
    </ligand>
</feature>
<dbReference type="GO" id="GO:0004066">
    <property type="term" value="F:asparagine synthase (glutamine-hydrolyzing) activity"/>
    <property type="evidence" value="ECO:0007669"/>
    <property type="project" value="UniProtKB-EC"/>
</dbReference>
<gene>
    <name evidence="12" type="primary">asnB</name>
    <name evidence="12" type="ORF">D1639_07135</name>
</gene>
<accession>A0A7C9N946</accession>
<feature type="active site" description="For GATase activity" evidence="8">
    <location>
        <position position="80"/>
    </location>
</feature>
<dbReference type="GO" id="GO:0005524">
    <property type="term" value="F:ATP binding"/>
    <property type="evidence" value="ECO:0007669"/>
    <property type="project" value="UniProtKB-KW"/>
</dbReference>
<dbReference type="InterPro" id="IPR017932">
    <property type="entry name" value="GATase_2_dom"/>
</dbReference>